<feature type="transmembrane region" description="Helical" evidence="1">
    <location>
        <begin position="7"/>
        <end position="26"/>
    </location>
</feature>
<proteinExistence type="predicted"/>
<name>A6KF67_RAT</name>
<reference evidence="3" key="1">
    <citation type="submission" date="2005-09" db="EMBL/GenBank/DDBJ databases">
        <authorList>
            <person name="Mural R.J."/>
            <person name="Li P.W."/>
            <person name="Adams M.D."/>
            <person name="Amanatides P.G."/>
            <person name="Baden-Tillson H."/>
            <person name="Barnstead M."/>
            <person name="Chin S.H."/>
            <person name="Dew I."/>
            <person name="Evans C.A."/>
            <person name="Ferriera S."/>
            <person name="Flanigan M."/>
            <person name="Fosler C."/>
            <person name="Glodek A."/>
            <person name="Gu Z."/>
            <person name="Holt R.A."/>
            <person name="Jennings D."/>
            <person name="Kraft C.L."/>
            <person name="Lu F."/>
            <person name="Nguyen T."/>
            <person name="Nusskern D.R."/>
            <person name="Pfannkoch C.M."/>
            <person name="Sitter C."/>
            <person name="Sutton G.G."/>
            <person name="Venter J.C."/>
            <person name="Wang Z."/>
            <person name="Woodage T."/>
            <person name="Zheng X.H."/>
            <person name="Zhong F."/>
        </authorList>
    </citation>
    <scope>NUCLEOTIDE SEQUENCE [LARGE SCALE GENOMIC DNA]</scope>
    <source>
        <strain>BN</strain>
        <strain evidence="3">Sprague-Dawley</strain>
    </source>
</reference>
<evidence type="ECO:0000313" key="3">
    <source>
        <dbReference type="Proteomes" id="UP000234681"/>
    </source>
</evidence>
<accession>A6KF67</accession>
<evidence type="ECO:0000256" key="1">
    <source>
        <dbReference type="SAM" id="Phobius"/>
    </source>
</evidence>
<dbReference type="Proteomes" id="UP000234681">
    <property type="component" value="Chromosome 9"/>
</dbReference>
<keyword evidence="1" id="KW-1133">Transmembrane helix</keyword>
<sequence length="30" mass="3675">MRDFQDKYSYFLSYIAVCIFLCQRVGTYED</sequence>
<organism evidence="2 3">
    <name type="scientific">Rattus norvegicus</name>
    <name type="common">Rat</name>
    <dbReference type="NCBI Taxonomy" id="10116"/>
    <lineage>
        <taxon>Eukaryota</taxon>
        <taxon>Metazoa</taxon>
        <taxon>Chordata</taxon>
        <taxon>Craniata</taxon>
        <taxon>Vertebrata</taxon>
        <taxon>Euteleostomi</taxon>
        <taxon>Mammalia</taxon>
        <taxon>Eutheria</taxon>
        <taxon>Euarchontoglires</taxon>
        <taxon>Glires</taxon>
        <taxon>Rodentia</taxon>
        <taxon>Myomorpha</taxon>
        <taxon>Muroidea</taxon>
        <taxon>Muridae</taxon>
        <taxon>Murinae</taxon>
        <taxon>Rattus</taxon>
    </lineage>
</organism>
<dbReference type="AlphaFoldDB" id="A6KF67"/>
<keyword evidence="1" id="KW-0472">Membrane</keyword>
<evidence type="ECO:0000313" key="2">
    <source>
        <dbReference type="EMBL" id="EDL90919.1"/>
    </source>
</evidence>
<gene>
    <name evidence="2" type="ORF">rCG_35673</name>
</gene>
<dbReference type="EMBL" id="CH474043">
    <property type="protein sequence ID" value="EDL90919.1"/>
    <property type="molecule type" value="Genomic_DNA"/>
</dbReference>
<keyword evidence="1" id="KW-0812">Transmembrane</keyword>
<protein>
    <submittedName>
        <fullName evidence="2">RCG35673</fullName>
    </submittedName>
</protein>